<reference evidence="2 3" key="1">
    <citation type="journal article" date="2009" name="PLoS ONE">
        <title>Methylobacterium genome sequences: a reference blueprint to investigate microbial metabolism of C1 compounds from natural and industrial sources.</title>
        <authorList>
            <person name="Vuilleumier S."/>
            <person name="Chistoserdova L."/>
            <person name="Lee M.-C."/>
            <person name="Bringel F."/>
            <person name="Lajus A."/>
            <person name="Zhou Y."/>
            <person name="Gourion B."/>
            <person name="Barbe V."/>
            <person name="Chang J."/>
            <person name="Cruveiller S."/>
            <person name="Dossat C."/>
            <person name="Gillett W."/>
            <person name="Gruffaz C."/>
            <person name="Haugen E."/>
            <person name="Hourcade E."/>
            <person name="Levy R."/>
            <person name="Mangenot S."/>
            <person name="Muller E."/>
            <person name="Nadalig T."/>
            <person name="Pagni M."/>
            <person name="Penny C."/>
            <person name="Peyraud R."/>
            <person name="Robinson D.G."/>
            <person name="Roche D."/>
            <person name="Rouy Z."/>
            <person name="Saenampechek C."/>
            <person name="Salvignol G."/>
            <person name="Vallenet D."/>
            <person name="Wu Z."/>
            <person name="Marx C.J."/>
            <person name="Vorholt J.A."/>
            <person name="Olson M.V."/>
            <person name="Kaul R."/>
            <person name="Weissenbach J."/>
            <person name="Medigue C."/>
            <person name="Lidstrom M.E."/>
        </authorList>
    </citation>
    <scope>NUCLEOTIDE SEQUENCE [LARGE SCALE GENOMIC DNA]</scope>
    <source>
        <strain evidence="3">ATCC 14718 / DSM 1338 / JCM 2805 / NCIMB 9133 / AM1</strain>
    </source>
</reference>
<evidence type="ECO:0000256" key="1">
    <source>
        <dbReference type="SAM" id="MobiDB-lite"/>
    </source>
</evidence>
<dbReference type="Proteomes" id="UP000009081">
    <property type="component" value="Chromosome"/>
</dbReference>
<organism evidence="2 3">
    <name type="scientific">Methylorubrum extorquens (strain ATCC 14718 / DSM 1338 / JCM 2805 / NCIMB 9133 / AM1)</name>
    <name type="common">Methylobacterium extorquens</name>
    <dbReference type="NCBI Taxonomy" id="272630"/>
    <lineage>
        <taxon>Bacteria</taxon>
        <taxon>Pseudomonadati</taxon>
        <taxon>Pseudomonadota</taxon>
        <taxon>Alphaproteobacteria</taxon>
        <taxon>Hyphomicrobiales</taxon>
        <taxon>Methylobacteriaceae</taxon>
        <taxon>Methylorubrum</taxon>
    </lineage>
</organism>
<keyword evidence="3" id="KW-1185">Reference proteome</keyword>
<feature type="region of interest" description="Disordered" evidence="1">
    <location>
        <begin position="116"/>
        <end position="152"/>
    </location>
</feature>
<proteinExistence type="predicted"/>
<evidence type="ECO:0000313" key="3">
    <source>
        <dbReference type="Proteomes" id="UP000009081"/>
    </source>
</evidence>
<dbReference type="KEGG" id="mea:Mex_1p0067"/>
<gene>
    <name evidence="2" type="ordered locus">MexAM1_META1p0067</name>
</gene>
<feature type="compositionally biased region" description="Basic and acidic residues" evidence="1">
    <location>
        <begin position="116"/>
        <end position="128"/>
    </location>
</feature>
<accession>C5APF0</accession>
<dbReference type="HOGENOM" id="CLU_1254718_0_0_5"/>
<name>C5APF0_METEA</name>
<dbReference type="RefSeq" id="WP_012751973.1">
    <property type="nucleotide sequence ID" value="NC_012808.1"/>
</dbReference>
<protein>
    <submittedName>
        <fullName evidence="2">Uncharacterized protein</fullName>
    </submittedName>
</protein>
<sequence>MTAKPANRTKLPALVHETPLPPQPPALMLFGRNRSGKPCAAWFNRSQAEAATAVAVTMKLRVLPVTGDDSRALALQLAQGRILPSGKAHVPGARRDLYGRLAVLAGESAGLSITERLEERTEPSREPDAPACEAPTAKADETEPPHEPFAAEPSVPNAVRVLSAVAAADAPPKPRPGDGLFVGEVRPTTREQIGLGSIVLAQEGPDEGWWEAEVIGCNGRVFSLRWRNYDPVTFPSVLRPLGELALLPPGEA</sequence>
<dbReference type="AlphaFoldDB" id="C5APF0"/>
<dbReference type="EMBL" id="CP001510">
    <property type="protein sequence ID" value="ACS38035.1"/>
    <property type="molecule type" value="Genomic_DNA"/>
</dbReference>
<evidence type="ECO:0000313" key="2">
    <source>
        <dbReference type="EMBL" id="ACS38035.1"/>
    </source>
</evidence>